<gene>
    <name evidence="1" type="ORF">CEXT_283421</name>
</gene>
<organism evidence="1 2">
    <name type="scientific">Caerostris extrusa</name>
    <name type="common">Bark spider</name>
    <name type="synonym">Caerostris bankana</name>
    <dbReference type="NCBI Taxonomy" id="172846"/>
    <lineage>
        <taxon>Eukaryota</taxon>
        <taxon>Metazoa</taxon>
        <taxon>Ecdysozoa</taxon>
        <taxon>Arthropoda</taxon>
        <taxon>Chelicerata</taxon>
        <taxon>Arachnida</taxon>
        <taxon>Araneae</taxon>
        <taxon>Araneomorphae</taxon>
        <taxon>Entelegynae</taxon>
        <taxon>Araneoidea</taxon>
        <taxon>Araneidae</taxon>
        <taxon>Caerostris</taxon>
    </lineage>
</organism>
<protein>
    <submittedName>
        <fullName evidence="1">Uncharacterized protein</fullName>
    </submittedName>
</protein>
<name>A0AAV4Y399_CAEEX</name>
<proteinExistence type="predicted"/>
<evidence type="ECO:0000313" key="1">
    <source>
        <dbReference type="EMBL" id="GIZ01817.1"/>
    </source>
</evidence>
<dbReference type="Proteomes" id="UP001054945">
    <property type="component" value="Unassembled WGS sequence"/>
</dbReference>
<accession>A0AAV4Y399</accession>
<reference evidence="1 2" key="1">
    <citation type="submission" date="2021-06" db="EMBL/GenBank/DDBJ databases">
        <title>Caerostris extrusa draft genome.</title>
        <authorList>
            <person name="Kono N."/>
            <person name="Arakawa K."/>
        </authorList>
    </citation>
    <scope>NUCLEOTIDE SEQUENCE [LARGE SCALE GENOMIC DNA]</scope>
</reference>
<dbReference type="AlphaFoldDB" id="A0AAV4Y399"/>
<comment type="caution">
    <text evidence="1">The sequence shown here is derived from an EMBL/GenBank/DDBJ whole genome shotgun (WGS) entry which is preliminary data.</text>
</comment>
<dbReference type="EMBL" id="BPLR01001353">
    <property type="protein sequence ID" value="GIZ01817.1"/>
    <property type="molecule type" value="Genomic_DNA"/>
</dbReference>
<evidence type="ECO:0000313" key="2">
    <source>
        <dbReference type="Proteomes" id="UP001054945"/>
    </source>
</evidence>
<sequence>MCSLLAWCVRPTQSIGFNHQSDVQICLDDRDGVALGCMSVNPLVWQSSVPRNYLKRMSVDYSWEPLGRR</sequence>
<keyword evidence="2" id="KW-1185">Reference proteome</keyword>